<dbReference type="InterPro" id="IPR003489">
    <property type="entry name" value="RHF/RaiA"/>
</dbReference>
<evidence type="ECO:0000313" key="2">
    <source>
        <dbReference type="Proteomes" id="UP000229334"/>
    </source>
</evidence>
<organism evidence="1 2">
    <name type="scientific">Candidatus Vogelbacteria bacterium CG22_combo_CG10-13_8_21_14_all_37_9</name>
    <dbReference type="NCBI Taxonomy" id="1975046"/>
    <lineage>
        <taxon>Bacteria</taxon>
        <taxon>Candidatus Vogeliibacteriota</taxon>
    </lineage>
</organism>
<dbReference type="AlphaFoldDB" id="A0A2H0BL07"/>
<reference evidence="1 2" key="1">
    <citation type="submission" date="2017-09" db="EMBL/GenBank/DDBJ databases">
        <title>Depth-based differentiation of microbial function through sediment-hosted aquifers and enrichment of novel symbionts in the deep terrestrial subsurface.</title>
        <authorList>
            <person name="Probst A.J."/>
            <person name="Ladd B."/>
            <person name="Jarett J.K."/>
            <person name="Geller-Mcgrath D.E."/>
            <person name="Sieber C.M."/>
            <person name="Emerson J.B."/>
            <person name="Anantharaman K."/>
            <person name="Thomas B.C."/>
            <person name="Malmstrom R."/>
            <person name="Stieglmeier M."/>
            <person name="Klingl A."/>
            <person name="Woyke T."/>
            <person name="Ryan C.M."/>
            <person name="Banfield J.F."/>
        </authorList>
    </citation>
    <scope>NUCLEOTIDE SEQUENCE [LARGE SCALE GENOMIC DNA]</scope>
    <source>
        <strain evidence="1">CG22_combo_CG10-13_8_21_14_all_37_9</strain>
    </source>
</reference>
<dbReference type="Proteomes" id="UP000229334">
    <property type="component" value="Unassembled WGS sequence"/>
</dbReference>
<protein>
    <submittedName>
        <fullName evidence="1">Ribosomal subunit interface protein</fullName>
    </submittedName>
</protein>
<sequence length="121" mass="14070">MIINIKTLGLDLTPAISAYLQDKLNYVEKSFGNYAEETKVQVEVGKISKHHKSGEVFRAEINVFYRGRNLRAEVLNSDLYLAIEGMKDKIIQDVYKFEKKQNSLFRRGGRTLKGFLRGWRR</sequence>
<dbReference type="InterPro" id="IPR036567">
    <property type="entry name" value="RHF-like"/>
</dbReference>
<accession>A0A2H0BL07</accession>
<dbReference type="SUPFAM" id="SSF69754">
    <property type="entry name" value="Ribosome binding protein Y (YfiA homologue)"/>
    <property type="match status" value="1"/>
</dbReference>
<gene>
    <name evidence="1" type="primary">raiA</name>
    <name evidence="1" type="ORF">COX02_00710</name>
</gene>
<dbReference type="Pfam" id="PF02482">
    <property type="entry name" value="Ribosomal_S30AE"/>
    <property type="match status" value="1"/>
</dbReference>
<dbReference type="CDD" id="cd00552">
    <property type="entry name" value="RaiA"/>
    <property type="match status" value="1"/>
</dbReference>
<dbReference type="NCBIfam" id="TIGR00741">
    <property type="entry name" value="yfiA"/>
    <property type="match status" value="1"/>
</dbReference>
<evidence type="ECO:0000313" key="1">
    <source>
        <dbReference type="EMBL" id="PIP58363.1"/>
    </source>
</evidence>
<dbReference type="Gene3D" id="3.30.160.100">
    <property type="entry name" value="Ribosome hibernation promotion factor-like"/>
    <property type="match status" value="1"/>
</dbReference>
<name>A0A2H0BL07_9BACT</name>
<proteinExistence type="predicted"/>
<dbReference type="EMBL" id="PCSX01000012">
    <property type="protein sequence ID" value="PIP58363.1"/>
    <property type="molecule type" value="Genomic_DNA"/>
</dbReference>
<comment type="caution">
    <text evidence="1">The sequence shown here is derived from an EMBL/GenBank/DDBJ whole genome shotgun (WGS) entry which is preliminary data.</text>
</comment>